<evidence type="ECO:0000256" key="3">
    <source>
        <dbReference type="ARBA" id="ARBA00022723"/>
    </source>
</evidence>
<feature type="compositionally biased region" description="Acidic residues" evidence="7">
    <location>
        <begin position="62"/>
        <end position="71"/>
    </location>
</feature>
<evidence type="ECO:0000256" key="4">
    <source>
        <dbReference type="ARBA" id="ARBA00023002"/>
    </source>
</evidence>
<evidence type="ECO:0000313" key="9">
    <source>
        <dbReference type="Proteomes" id="UP000263377"/>
    </source>
</evidence>
<feature type="compositionally biased region" description="Low complexity" evidence="7">
    <location>
        <begin position="136"/>
        <end position="159"/>
    </location>
</feature>
<dbReference type="InterPro" id="IPR002397">
    <property type="entry name" value="Cyt_P450_B"/>
</dbReference>
<comment type="caution">
    <text evidence="8">The sequence shown here is derived from an EMBL/GenBank/DDBJ whole genome shotgun (WGS) entry which is preliminary data.</text>
</comment>
<dbReference type="Proteomes" id="UP000263377">
    <property type="component" value="Unassembled WGS sequence"/>
</dbReference>
<dbReference type="FunFam" id="1.10.630.10:FF:000018">
    <property type="entry name" value="Cytochrome P450 monooxygenase"/>
    <property type="match status" value="1"/>
</dbReference>
<dbReference type="InterPro" id="IPR001128">
    <property type="entry name" value="Cyt_P450"/>
</dbReference>
<dbReference type="Gene3D" id="1.10.630.10">
    <property type="entry name" value="Cytochrome P450"/>
    <property type="match status" value="1"/>
</dbReference>
<evidence type="ECO:0000256" key="2">
    <source>
        <dbReference type="ARBA" id="ARBA00022617"/>
    </source>
</evidence>
<feature type="region of interest" description="Disordered" evidence="7">
    <location>
        <begin position="1"/>
        <end position="195"/>
    </location>
</feature>
<reference evidence="8 9" key="1">
    <citation type="submission" date="2018-08" db="EMBL/GenBank/DDBJ databases">
        <title>Diversity &amp; Physiological Properties of Lignin-Decomposing Actinobacteria from Soil.</title>
        <authorList>
            <person name="Roh S.G."/>
            <person name="Kim S.B."/>
        </authorList>
    </citation>
    <scope>NUCLEOTIDE SEQUENCE [LARGE SCALE GENOMIC DNA]</scope>
    <source>
        <strain evidence="8 9">MMS17-GH009</strain>
    </source>
</reference>
<dbReference type="InterPro" id="IPR036396">
    <property type="entry name" value="Cyt_P450_sf"/>
</dbReference>
<dbReference type="AlphaFoldDB" id="A0A373A3P6"/>
<dbReference type="PANTHER" id="PTHR46696:SF4">
    <property type="entry name" value="BIOTIN BIOSYNTHESIS CYTOCHROME P450"/>
    <property type="match status" value="1"/>
</dbReference>
<dbReference type="GO" id="GO:0008395">
    <property type="term" value="F:steroid hydroxylase activity"/>
    <property type="evidence" value="ECO:0007669"/>
    <property type="project" value="TreeGrafter"/>
</dbReference>
<keyword evidence="4" id="KW-0560">Oxidoreductase</keyword>
<feature type="compositionally biased region" description="Low complexity" evidence="7">
    <location>
        <begin position="166"/>
        <end position="195"/>
    </location>
</feature>
<evidence type="ECO:0000256" key="5">
    <source>
        <dbReference type="ARBA" id="ARBA00023004"/>
    </source>
</evidence>
<dbReference type="Pfam" id="PF00067">
    <property type="entry name" value="p450"/>
    <property type="match status" value="1"/>
</dbReference>
<feature type="compositionally biased region" description="Low complexity" evidence="7">
    <location>
        <begin position="72"/>
        <end position="89"/>
    </location>
</feature>
<dbReference type="PANTHER" id="PTHR46696">
    <property type="entry name" value="P450, PUTATIVE (EUROFUNG)-RELATED"/>
    <property type="match status" value="1"/>
</dbReference>
<feature type="compositionally biased region" description="Low complexity" evidence="7">
    <location>
        <begin position="106"/>
        <end position="123"/>
    </location>
</feature>
<dbReference type="GO" id="GO:0036199">
    <property type="term" value="F:cholest-4-en-3-one 26-monooxygenase activity"/>
    <property type="evidence" value="ECO:0007669"/>
    <property type="project" value="TreeGrafter"/>
</dbReference>
<evidence type="ECO:0000256" key="1">
    <source>
        <dbReference type="ARBA" id="ARBA00010617"/>
    </source>
</evidence>
<dbReference type="CDD" id="cd11033">
    <property type="entry name" value="CYP142-like"/>
    <property type="match status" value="1"/>
</dbReference>
<dbReference type="GO" id="GO:0020037">
    <property type="term" value="F:heme binding"/>
    <property type="evidence" value="ECO:0007669"/>
    <property type="project" value="InterPro"/>
</dbReference>
<evidence type="ECO:0000256" key="6">
    <source>
        <dbReference type="ARBA" id="ARBA00023033"/>
    </source>
</evidence>
<gene>
    <name evidence="8" type="ORF">DR950_35695</name>
</gene>
<accession>A0A373A3P6</accession>
<keyword evidence="9" id="KW-1185">Reference proteome</keyword>
<keyword evidence="6" id="KW-0503">Monooxygenase</keyword>
<keyword evidence="3" id="KW-0479">Metal-binding</keyword>
<dbReference type="PRINTS" id="PR00359">
    <property type="entry name" value="BP450"/>
</dbReference>
<evidence type="ECO:0000256" key="7">
    <source>
        <dbReference type="SAM" id="MobiDB-lite"/>
    </source>
</evidence>
<name>A0A373A3P6_9ACTN</name>
<sequence length="601" mass="64322">MCTTPYGAYRDDAVQKQGGPALETPTDTSAPIADNAKSAAPTEPTVPQQATGRKQATAVVEVEAEELDEQAEAAAPAGAVEQAGAVEPAEAVEPDEAEESAKAEEAAGPAEAAESADVAGPAEAAERAEAEEPTEAAEAAGAAEPAEAAEQADPPGSTEPADEADPATPAETAESAEAATPAEPAKPTEPAALPASVDLADPGFWQLPAPDRAAAFAELRRRPGPVYFGDRATGRGFHALVRHADVVEASRTPAVFLSGPGVTTPVPARWVRLLFGDSMVNLDDPRHAQLRRIVSRAFTPRLLDRVEEDVRRISTELVDRIERERPDDFVTAVAAELPFQVICTMMGIPERPRRTILDLVNRTSEDIGVARPLRRRLRVPGRGLRALARMQGIVAGIGRRRRRRPEEDLISALVTADVDGRRLTGRELGAFFSLLLVAGVETTRNALAHGLHLLTVHPEQRALLLEDLDGRLGGAVDEMVRHATPIIQFNRTLAVDHELGGSGGPLLRAGEKVALFYGSANRDEEVFPDPDVFDITRTPNAHLGFGGGGPHYCLGAHLARQEMTTLFRELFTRLPEARSVGEPQLVPSSFDHRVRSLRFTF</sequence>
<protein>
    <submittedName>
        <fullName evidence="8">Cytochrome P450</fullName>
    </submittedName>
</protein>
<dbReference type="GO" id="GO:0005506">
    <property type="term" value="F:iron ion binding"/>
    <property type="evidence" value="ECO:0007669"/>
    <property type="project" value="InterPro"/>
</dbReference>
<dbReference type="GO" id="GO:0006707">
    <property type="term" value="P:cholesterol catabolic process"/>
    <property type="evidence" value="ECO:0007669"/>
    <property type="project" value="TreeGrafter"/>
</dbReference>
<comment type="similarity">
    <text evidence="1">Belongs to the cytochrome P450 family.</text>
</comment>
<organism evidence="8 9">
    <name type="scientific">Kitasatospora xanthocidica</name>
    <dbReference type="NCBI Taxonomy" id="83382"/>
    <lineage>
        <taxon>Bacteria</taxon>
        <taxon>Bacillati</taxon>
        <taxon>Actinomycetota</taxon>
        <taxon>Actinomycetes</taxon>
        <taxon>Kitasatosporales</taxon>
        <taxon>Streptomycetaceae</taxon>
        <taxon>Kitasatospora</taxon>
    </lineage>
</organism>
<proteinExistence type="inferred from homology"/>
<keyword evidence="5" id="KW-0408">Iron</keyword>
<keyword evidence="2" id="KW-0349">Heme</keyword>
<evidence type="ECO:0000313" key="8">
    <source>
        <dbReference type="EMBL" id="RGD62384.1"/>
    </source>
</evidence>
<dbReference type="EMBL" id="QVIG01000001">
    <property type="protein sequence ID" value="RGD62384.1"/>
    <property type="molecule type" value="Genomic_DNA"/>
</dbReference>
<feature type="compositionally biased region" description="Polar residues" evidence="7">
    <location>
        <begin position="45"/>
        <end position="54"/>
    </location>
</feature>
<dbReference type="SUPFAM" id="SSF48264">
    <property type="entry name" value="Cytochrome P450"/>
    <property type="match status" value="1"/>
</dbReference>